<dbReference type="GO" id="GO:0045254">
    <property type="term" value="C:pyruvate dehydrogenase complex"/>
    <property type="evidence" value="ECO:0007669"/>
    <property type="project" value="InterPro"/>
</dbReference>
<proteinExistence type="inferred from homology"/>
<dbReference type="InterPro" id="IPR011053">
    <property type="entry name" value="Single_hybrid_motif"/>
</dbReference>
<evidence type="ECO:0000259" key="7">
    <source>
        <dbReference type="PROSITE" id="PS51826"/>
    </source>
</evidence>
<sequence>MAEIIDMPKLSDTMEVGTIVNWLKQEGDAVSVGDILCEVETDKATMELENLVTDGVIIKIYTPAGGEAPIGAPICAIGEKGEAAPEPKAPAKAEKPFDDAPKEPAADKEVSTNTGSAEGRKQEPIQSVETPAATEDDGKRVKISPLARKLADSKGIPINSIKGTGPGGRITKADVLEAEKNGVSAPAASPAPSAPAPAAPAAPAAGLEDKTIKVSNMRRVIAQRLLQSKTEVPHFYLETEIDATALIAMRAELNASLAELSPEQGGIKFTVNDFILKASAEALRRVPAVNAAWQGDTIQQYGAVHLAFGVALEDGLLTPVIRDAHAKSLRQISAEAKSLIKKARSKKLSPDEMAGSTFTVTNLGMYGVTGFYGIINMPNAAILSVGATIKKPVVGPNGDIIAGDRMSVGMAGDHRIIDGAVGAEFLMALKEVLEKPALMLV</sequence>
<reference evidence="8" key="1">
    <citation type="journal article" date="2014" name="Int. J. Syst. Evol. Microbiol.">
        <title>Complete genome sequence of Corynebacterium casei LMG S-19264T (=DSM 44701T), isolated from a smear-ripened cheese.</title>
        <authorList>
            <consortium name="US DOE Joint Genome Institute (JGI-PGF)"/>
            <person name="Walter F."/>
            <person name="Albersmeier A."/>
            <person name="Kalinowski J."/>
            <person name="Ruckert C."/>
        </authorList>
    </citation>
    <scope>NUCLEOTIDE SEQUENCE</scope>
    <source>
        <strain evidence="8">KCTC 12870</strain>
    </source>
</reference>
<evidence type="ECO:0000259" key="6">
    <source>
        <dbReference type="PROSITE" id="PS50968"/>
    </source>
</evidence>
<name>A0A8J3D9F2_9BACT</name>
<keyword evidence="8" id="KW-0670">Pyruvate</keyword>
<dbReference type="InterPro" id="IPR004167">
    <property type="entry name" value="PSBD"/>
</dbReference>
<evidence type="ECO:0000256" key="3">
    <source>
        <dbReference type="ARBA" id="ARBA00022823"/>
    </source>
</evidence>
<dbReference type="GO" id="GO:0006086">
    <property type="term" value="P:pyruvate decarboxylation to acetyl-CoA"/>
    <property type="evidence" value="ECO:0007669"/>
    <property type="project" value="InterPro"/>
</dbReference>
<dbReference type="InterPro" id="IPR036625">
    <property type="entry name" value="E3-bd_dom_sf"/>
</dbReference>
<dbReference type="PANTHER" id="PTHR23151">
    <property type="entry name" value="DIHYDROLIPOAMIDE ACETYL/SUCCINYL-TRANSFERASE-RELATED"/>
    <property type="match status" value="1"/>
</dbReference>
<dbReference type="SUPFAM" id="SSF47005">
    <property type="entry name" value="Peripheral subunit-binding domain of 2-oxo acid dehydrogenase complex"/>
    <property type="match status" value="1"/>
</dbReference>
<evidence type="ECO:0000313" key="9">
    <source>
        <dbReference type="Proteomes" id="UP000642829"/>
    </source>
</evidence>
<feature type="region of interest" description="Disordered" evidence="5">
    <location>
        <begin position="81"/>
        <end position="139"/>
    </location>
</feature>
<dbReference type="RefSeq" id="WP_189511126.1">
    <property type="nucleotide sequence ID" value="NZ_BMXG01000001.1"/>
</dbReference>
<comment type="similarity">
    <text evidence="2 4">Belongs to the 2-oxoacid dehydrogenase family.</text>
</comment>
<dbReference type="InterPro" id="IPR045257">
    <property type="entry name" value="E2/Pdx1"/>
</dbReference>
<dbReference type="SUPFAM" id="SSF52777">
    <property type="entry name" value="CoA-dependent acyltransferases"/>
    <property type="match status" value="1"/>
</dbReference>
<dbReference type="Gene3D" id="3.30.559.10">
    <property type="entry name" value="Chloramphenicol acetyltransferase-like domain"/>
    <property type="match status" value="1"/>
</dbReference>
<dbReference type="AlphaFoldDB" id="A0A8J3D9F2"/>
<accession>A0A8J3D9F2</accession>
<dbReference type="PANTHER" id="PTHR23151:SF90">
    <property type="entry name" value="DIHYDROLIPOYLLYSINE-RESIDUE ACETYLTRANSFERASE COMPONENT OF PYRUVATE DEHYDROGENASE COMPLEX, MITOCHONDRIAL-RELATED"/>
    <property type="match status" value="1"/>
</dbReference>
<feature type="domain" description="Peripheral subunit-binding (PSBD)" evidence="7">
    <location>
        <begin position="142"/>
        <end position="179"/>
    </location>
</feature>
<organism evidence="8 9">
    <name type="scientific">Cerasicoccus arenae</name>
    <dbReference type="NCBI Taxonomy" id="424488"/>
    <lineage>
        <taxon>Bacteria</taxon>
        <taxon>Pseudomonadati</taxon>
        <taxon>Verrucomicrobiota</taxon>
        <taxon>Opitutia</taxon>
        <taxon>Puniceicoccales</taxon>
        <taxon>Cerasicoccaceae</taxon>
        <taxon>Cerasicoccus</taxon>
    </lineage>
</organism>
<evidence type="ECO:0000256" key="5">
    <source>
        <dbReference type="SAM" id="MobiDB-lite"/>
    </source>
</evidence>
<keyword evidence="9" id="KW-1185">Reference proteome</keyword>
<evidence type="ECO:0000256" key="2">
    <source>
        <dbReference type="ARBA" id="ARBA00007317"/>
    </source>
</evidence>
<dbReference type="PROSITE" id="PS51826">
    <property type="entry name" value="PSBD"/>
    <property type="match status" value="1"/>
</dbReference>
<dbReference type="GO" id="GO:0016746">
    <property type="term" value="F:acyltransferase activity"/>
    <property type="evidence" value="ECO:0007669"/>
    <property type="project" value="UniProtKB-KW"/>
</dbReference>
<protein>
    <recommendedName>
        <fullName evidence="4">Dihydrolipoamide acetyltransferase component of pyruvate dehydrogenase complex</fullName>
        <ecNumber evidence="4">2.3.1.-</ecNumber>
    </recommendedName>
</protein>
<dbReference type="Gene3D" id="4.10.320.10">
    <property type="entry name" value="E3-binding domain"/>
    <property type="match status" value="1"/>
</dbReference>
<dbReference type="PROSITE" id="PS50968">
    <property type="entry name" value="BIOTINYL_LIPOYL"/>
    <property type="match status" value="1"/>
</dbReference>
<dbReference type="Pfam" id="PF02817">
    <property type="entry name" value="E3_binding"/>
    <property type="match status" value="1"/>
</dbReference>
<dbReference type="InterPro" id="IPR001078">
    <property type="entry name" value="2-oxoacid_DH_actylTfrase"/>
</dbReference>
<reference evidence="8" key="2">
    <citation type="submission" date="2020-09" db="EMBL/GenBank/DDBJ databases">
        <authorList>
            <person name="Sun Q."/>
            <person name="Kim S."/>
        </authorList>
    </citation>
    <scope>NUCLEOTIDE SEQUENCE</scope>
    <source>
        <strain evidence="8">KCTC 12870</strain>
    </source>
</reference>
<feature type="region of interest" description="Disordered" evidence="5">
    <location>
        <begin position="181"/>
        <end position="205"/>
    </location>
</feature>
<dbReference type="CDD" id="cd06849">
    <property type="entry name" value="lipoyl_domain"/>
    <property type="match status" value="1"/>
</dbReference>
<evidence type="ECO:0000256" key="1">
    <source>
        <dbReference type="ARBA" id="ARBA00001938"/>
    </source>
</evidence>
<dbReference type="InterPro" id="IPR000089">
    <property type="entry name" value="Biotin_lipoyl"/>
</dbReference>
<comment type="caution">
    <text evidence="8">The sequence shown here is derived from an EMBL/GenBank/DDBJ whole genome shotgun (WGS) entry which is preliminary data.</text>
</comment>
<dbReference type="SUPFAM" id="SSF51230">
    <property type="entry name" value="Single hybrid motif"/>
    <property type="match status" value="1"/>
</dbReference>
<dbReference type="Gene3D" id="2.40.50.100">
    <property type="match status" value="1"/>
</dbReference>
<evidence type="ECO:0000256" key="4">
    <source>
        <dbReference type="RuleBase" id="RU003423"/>
    </source>
</evidence>
<dbReference type="EMBL" id="BMXG01000001">
    <property type="protein sequence ID" value="GHB91348.1"/>
    <property type="molecule type" value="Genomic_DNA"/>
</dbReference>
<dbReference type="Pfam" id="PF00198">
    <property type="entry name" value="2-oxoacid_dh"/>
    <property type="match status" value="1"/>
</dbReference>
<keyword evidence="4" id="KW-0808">Transferase</keyword>
<feature type="domain" description="Lipoyl-binding" evidence="6">
    <location>
        <begin position="2"/>
        <end position="78"/>
    </location>
</feature>
<evidence type="ECO:0000313" key="8">
    <source>
        <dbReference type="EMBL" id="GHB91348.1"/>
    </source>
</evidence>
<dbReference type="InterPro" id="IPR023213">
    <property type="entry name" value="CAT-like_dom_sf"/>
</dbReference>
<keyword evidence="4" id="KW-0012">Acyltransferase</keyword>
<dbReference type="Proteomes" id="UP000642829">
    <property type="component" value="Unassembled WGS sequence"/>
</dbReference>
<dbReference type="EC" id="2.3.1.-" evidence="4"/>
<dbReference type="Pfam" id="PF00364">
    <property type="entry name" value="Biotin_lipoyl"/>
    <property type="match status" value="1"/>
</dbReference>
<comment type="cofactor">
    <cofactor evidence="1 4">
        <name>(R)-lipoate</name>
        <dbReference type="ChEBI" id="CHEBI:83088"/>
    </cofactor>
</comment>
<gene>
    <name evidence="8" type="primary">pdhB</name>
    <name evidence="8" type="ORF">GCM10007047_03020</name>
</gene>
<feature type="compositionally biased region" description="Basic and acidic residues" evidence="5">
    <location>
        <begin position="81"/>
        <end position="110"/>
    </location>
</feature>
<keyword evidence="3 4" id="KW-0450">Lipoyl</keyword>